<evidence type="ECO:0000256" key="1">
    <source>
        <dbReference type="SAM" id="Phobius"/>
    </source>
</evidence>
<feature type="transmembrane region" description="Helical" evidence="1">
    <location>
        <begin position="20"/>
        <end position="41"/>
    </location>
</feature>
<dbReference type="EMBL" id="CZKA01000043">
    <property type="protein sequence ID" value="CUR57989.1"/>
    <property type="molecule type" value="Genomic_DNA"/>
</dbReference>
<dbReference type="PANTHER" id="PTHR37305">
    <property type="entry name" value="INTEGRAL MEMBRANE PROTEIN-RELATED"/>
    <property type="match status" value="1"/>
</dbReference>
<gene>
    <name evidence="2" type="ORF">NOCA2480044</name>
</gene>
<name>A0A2P2C7M0_9ZZZZ</name>
<keyword evidence="1" id="KW-1133">Transmembrane helix</keyword>
<keyword evidence="1" id="KW-0812">Transmembrane</keyword>
<dbReference type="PANTHER" id="PTHR37305:SF1">
    <property type="entry name" value="MEMBRANE PROTEIN"/>
    <property type="match status" value="1"/>
</dbReference>
<organism evidence="2">
    <name type="scientific">metagenome</name>
    <dbReference type="NCBI Taxonomy" id="256318"/>
    <lineage>
        <taxon>unclassified sequences</taxon>
        <taxon>metagenomes</taxon>
    </lineage>
</organism>
<proteinExistence type="predicted"/>
<dbReference type="Pfam" id="PF12730">
    <property type="entry name" value="ABC2_membrane_4"/>
    <property type="match status" value="1"/>
</dbReference>
<accession>A0A2P2C7M0</accession>
<keyword evidence="1" id="KW-0472">Membrane</keyword>
<reference evidence="2" key="1">
    <citation type="submission" date="2015-08" db="EMBL/GenBank/DDBJ databases">
        <authorList>
            <person name="Babu N.S."/>
            <person name="Beckwith C.J."/>
            <person name="Beseler K.G."/>
            <person name="Brison A."/>
            <person name="Carone J.V."/>
            <person name="Caskin T.P."/>
            <person name="Diamond M."/>
            <person name="Durham M.E."/>
            <person name="Foxe J.M."/>
            <person name="Go M."/>
            <person name="Henderson B.A."/>
            <person name="Jones I.B."/>
            <person name="McGettigan J.A."/>
            <person name="Micheletti S.J."/>
            <person name="Nasrallah M.E."/>
            <person name="Ortiz D."/>
            <person name="Piller C.R."/>
            <person name="Privatt S.R."/>
            <person name="Schneider S.L."/>
            <person name="Sharp S."/>
            <person name="Smith T.C."/>
            <person name="Stanton J.D."/>
            <person name="Ullery H.E."/>
            <person name="Wilson R.J."/>
            <person name="Serrano M.G."/>
            <person name="Buck G."/>
            <person name="Lee V."/>
            <person name="Wang Y."/>
            <person name="Carvalho R."/>
            <person name="Voegtly L."/>
            <person name="Shi R."/>
            <person name="Duckworth R."/>
            <person name="Johnson A."/>
            <person name="Loviza R."/>
            <person name="Walstead R."/>
            <person name="Shah Z."/>
            <person name="Kiflezghi M."/>
            <person name="Wade K."/>
            <person name="Ball S.L."/>
            <person name="Bradley K.W."/>
            <person name="Asai D.J."/>
            <person name="Bowman C.A."/>
            <person name="Russell D.A."/>
            <person name="Pope W.H."/>
            <person name="Jacobs-Sera D."/>
            <person name="Hendrix R.W."/>
            <person name="Hatfull G.F."/>
        </authorList>
    </citation>
    <scope>NUCLEOTIDE SEQUENCE</scope>
</reference>
<feature type="transmembrane region" description="Helical" evidence="1">
    <location>
        <begin position="220"/>
        <end position="242"/>
    </location>
</feature>
<sequence>MKALLGAELLKLRSTRATSLLVLATLGLVVLTVATTVPGVMEENAWISLDDPQLLAYVTGNGFGAPLVLMTLLGVLAVTQEFRYGTITSTYLGEPRRTHVILAKGLSLVLASVVVSILTLVVSLISGIALIRSQDGNVTLTAQFWQTVAASVVVMAAYGVIGVAVGALIPHQIAAVVGVLIWMLAIEQMVIPLAPEVGRWMPFAGASSLMQLGQAYGDQLLPVASGGLVLLGYTAAFVILALRITPRRDVL</sequence>
<evidence type="ECO:0000313" key="2">
    <source>
        <dbReference type="EMBL" id="CUR57989.1"/>
    </source>
</evidence>
<feature type="transmembrane region" description="Helical" evidence="1">
    <location>
        <begin position="173"/>
        <end position="194"/>
    </location>
</feature>
<dbReference type="AlphaFoldDB" id="A0A2P2C7M0"/>
<evidence type="ECO:0008006" key="3">
    <source>
        <dbReference type="Google" id="ProtNLM"/>
    </source>
</evidence>
<feature type="transmembrane region" description="Helical" evidence="1">
    <location>
        <begin position="100"/>
        <end position="131"/>
    </location>
</feature>
<protein>
    <recommendedName>
        <fullName evidence="3">ABC transporter permease</fullName>
    </recommendedName>
</protein>
<feature type="transmembrane region" description="Helical" evidence="1">
    <location>
        <begin position="61"/>
        <end position="79"/>
    </location>
</feature>
<feature type="transmembrane region" description="Helical" evidence="1">
    <location>
        <begin position="143"/>
        <end position="166"/>
    </location>
</feature>